<feature type="domain" description="Oxidoreductase molybdopterin-binding" evidence="1">
    <location>
        <begin position="2"/>
        <end position="140"/>
    </location>
</feature>
<dbReference type="CDD" id="cd02109">
    <property type="entry name" value="arch_bact_SO_family_Moco"/>
    <property type="match status" value="1"/>
</dbReference>
<protein>
    <submittedName>
        <fullName evidence="2">TMAO/DMSO reductase</fullName>
    </submittedName>
</protein>
<dbReference type="Gene3D" id="3.90.420.10">
    <property type="entry name" value="Oxidoreductase, molybdopterin-binding domain"/>
    <property type="match status" value="1"/>
</dbReference>
<gene>
    <name evidence="2" type="ORF">SK3146_05854</name>
</gene>
<reference evidence="2" key="1">
    <citation type="submission" date="2018-02" db="EMBL/GenBank/DDBJ databases">
        <authorList>
            <person name="Kim S.-K."/>
            <person name="Jung H.-I."/>
            <person name="Lee S.-W."/>
        </authorList>
    </citation>
    <scope>NUCLEOTIDE SEQUENCE</scope>
    <source>
        <strain evidence="2">SK3146</strain>
    </source>
</reference>
<name>A0ABY4RY10_9BACL</name>
<dbReference type="PANTHER" id="PTHR43032:SF4">
    <property type="entry name" value="OXIDOREDUCTASE MOLYBDOPTERIN-BINDING DOMAIN-CONTAINING PROTEIN"/>
    <property type="match status" value="1"/>
</dbReference>
<keyword evidence="3" id="KW-1185">Reference proteome</keyword>
<dbReference type="Pfam" id="PF00174">
    <property type="entry name" value="Oxidored_molyb"/>
    <property type="match status" value="1"/>
</dbReference>
<accession>A0ABY4RY10</accession>
<reference evidence="2" key="2">
    <citation type="journal article" date="2021" name="J Anim Sci Technol">
        <title>Complete genome sequence of Paenibacillus konkukensis sp. nov. SK3146 as a potential probiotic strain.</title>
        <authorList>
            <person name="Jung H.I."/>
            <person name="Park S."/>
            <person name="Niu K.M."/>
            <person name="Lee S.W."/>
            <person name="Kothari D."/>
            <person name="Yi K.J."/>
            <person name="Kim S.K."/>
        </authorList>
    </citation>
    <scope>NUCLEOTIDE SEQUENCE</scope>
    <source>
        <strain evidence="2">SK3146</strain>
    </source>
</reference>
<proteinExistence type="predicted"/>
<dbReference type="InterPro" id="IPR036374">
    <property type="entry name" value="OxRdtase_Mopterin-bd_sf"/>
</dbReference>
<evidence type="ECO:0000259" key="1">
    <source>
        <dbReference type="Pfam" id="PF00174"/>
    </source>
</evidence>
<evidence type="ECO:0000313" key="2">
    <source>
        <dbReference type="EMBL" id="UQZ86561.1"/>
    </source>
</evidence>
<dbReference type="Proteomes" id="UP001057134">
    <property type="component" value="Chromosome"/>
</dbReference>
<sequence length="175" mass="20704">MSKWDFRIFGEVEKAAVFSFDELMKLPQTTVRCDIHCVTRWSKFDTEWRGVLFKDLLKEFEVKPSARYVMVHADHDYETNVPLADLLGDDILLATHYNGASLTPKHGYPMRLIVPHLYFWKSAKWIRGFEFMNEDRAGFWESNGFHLYGDAFREQRFSGEALDIPEDEWVHKDFD</sequence>
<evidence type="ECO:0000313" key="3">
    <source>
        <dbReference type="Proteomes" id="UP001057134"/>
    </source>
</evidence>
<dbReference type="EMBL" id="CP027059">
    <property type="protein sequence ID" value="UQZ86561.1"/>
    <property type="molecule type" value="Genomic_DNA"/>
</dbReference>
<dbReference type="SUPFAM" id="SSF56524">
    <property type="entry name" value="Oxidoreductase molybdopterin-binding domain"/>
    <property type="match status" value="1"/>
</dbReference>
<dbReference type="InterPro" id="IPR000572">
    <property type="entry name" value="OxRdtase_Mopterin-bd_dom"/>
</dbReference>
<dbReference type="PANTHER" id="PTHR43032">
    <property type="entry name" value="PROTEIN-METHIONINE-SULFOXIDE REDUCTASE"/>
    <property type="match status" value="1"/>
</dbReference>
<organism evidence="2 3">
    <name type="scientific">Paenibacillus konkukensis</name>
    <dbReference type="NCBI Taxonomy" id="2020716"/>
    <lineage>
        <taxon>Bacteria</taxon>
        <taxon>Bacillati</taxon>
        <taxon>Bacillota</taxon>
        <taxon>Bacilli</taxon>
        <taxon>Bacillales</taxon>
        <taxon>Paenibacillaceae</taxon>
        <taxon>Paenibacillus</taxon>
    </lineage>
</organism>